<dbReference type="Pfam" id="PF05485">
    <property type="entry name" value="THAP"/>
    <property type="match status" value="1"/>
</dbReference>
<dbReference type="AlphaFoldDB" id="A0A8C5GM47"/>
<evidence type="ECO:0000256" key="2">
    <source>
        <dbReference type="ARBA" id="ARBA00022771"/>
    </source>
</evidence>
<reference evidence="6" key="2">
    <citation type="submission" date="2025-08" db="UniProtKB">
        <authorList>
            <consortium name="Ensembl"/>
        </authorList>
    </citation>
    <scope>IDENTIFICATION</scope>
</reference>
<evidence type="ECO:0000313" key="7">
    <source>
        <dbReference type="Proteomes" id="UP000694680"/>
    </source>
</evidence>
<name>A0A8C5GM47_GOUWI</name>
<keyword evidence="7" id="KW-1185">Reference proteome</keyword>
<dbReference type="Proteomes" id="UP000694680">
    <property type="component" value="Chromosome 6"/>
</dbReference>
<proteinExistence type="predicted"/>
<dbReference type="Ensembl" id="ENSGWIT00000035357.1">
    <property type="protein sequence ID" value="ENSGWIP00000032482.1"/>
    <property type="gene ID" value="ENSGWIG00000016726.1"/>
</dbReference>
<protein>
    <recommendedName>
        <fullName evidence="5">THAP-type domain-containing protein</fullName>
    </recommendedName>
</protein>
<keyword evidence="4" id="KW-0238">DNA-binding</keyword>
<evidence type="ECO:0000259" key="5">
    <source>
        <dbReference type="SMART" id="SM00980"/>
    </source>
</evidence>
<reference evidence="6" key="3">
    <citation type="submission" date="2025-09" db="UniProtKB">
        <authorList>
            <consortium name="Ensembl"/>
        </authorList>
    </citation>
    <scope>IDENTIFICATION</scope>
</reference>
<dbReference type="InterPro" id="IPR006612">
    <property type="entry name" value="THAP_Znf"/>
</dbReference>
<organism evidence="6 7">
    <name type="scientific">Gouania willdenowi</name>
    <name type="common">Blunt-snouted clingfish</name>
    <name type="synonym">Lepadogaster willdenowi</name>
    <dbReference type="NCBI Taxonomy" id="441366"/>
    <lineage>
        <taxon>Eukaryota</taxon>
        <taxon>Metazoa</taxon>
        <taxon>Chordata</taxon>
        <taxon>Craniata</taxon>
        <taxon>Vertebrata</taxon>
        <taxon>Euteleostomi</taxon>
        <taxon>Actinopterygii</taxon>
        <taxon>Neopterygii</taxon>
        <taxon>Teleostei</taxon>
        <taxon>Neoteleostei</taxon>
        <taxon>Acanthomorphata</taxon>
        <taxon>Ovalentaria</taxon>
        <taxon>Blenniimorphae</taxon>
        <taxon>Blenniiformes</taxon>
        <taxon>Gobiesocoidei</taxon>
        <taxon>Gobiesocidae</taxon>
        <taxon>Gobiesocinae</taxon>
        <taxon>Gouania</taxon>
    </lineage>
</organism>
<keyword evidence="1" id="KW-0479">Metal-binding</keyword>
<dbReference type="GO" id="GO:0008270">
    <property type="term" value="F:zinc ion binding"/>
    <property type="evidence" value="ECO:0007669"/>
    <property type="project" value="UniProtKB-KW"/>
</dbReference>
<evidence type="ECO:0000256" key="3">
    <source>
        <dbReference type="ARBA" id="ARBA00022833"/>
    </source>
</evidence>
<evidence type="ECO:0000313" key="6">
    <source>
        <dbReference type="Ensembl" id="ENSGWIP00000032482.1"/>
    </source>
</evidence>
<evidence type="ECO:0000256" key="4">
    <source>
        <dbReference type="ARBA" id="ARBA00023125"/>
    </source>
</evidence>
<feature type="domain" description="THAP-type" evidence="5">
    <location>
        <begin position="5"/>
        <end position="78"/>
    </location>
</feature>
<dbReference type="SMART" id="SM00980">
    <property type="entry name" value="THAP"/>
    <property type="match status" value="1"/>
</dbReference>
<keyword evidence="2" id="KW-0863">Zinc-finger</keyword>
<accession>A0A8C5GM47</accession>
<keyword evidence="3" id="KW-0862">Zinc</keyword>
<evidence type="ECO:0000256" key="1">
    <source>
        <dbReference type="ARBA" id="ARBA00022723"/>
    </source>
</evidence>
<dbReference type="GO" id="GO:0003677">
    <property type="term" value="F:DNA binding"/>
    <property type="evidence" value="ECO:0007669"/>
    <property type="project" value="UniProtKB-KW"/>
</dbReference>
<reference evidence="6" key="1">
    <citation type="submission" date="2020-06" db="EMBL/GenBank/DDBJ databases">
        <authorList>
            <consortium name="Wellcome Sanger Institute Data Sharing"/>
        </authorList>
    </citation>
    <scope>NUCLEOTIDE SEQUENCE [LARGE SCALE GENOMIC DNA]</scope>
</reference>
<sequence length="133" mass="14756">MSGNPNCVFDCGNPRNLFKLPKEASTSHKWLEFISGICDRHFTEEYLVNLDQFQSGLFSKLRLQIGAISSIKPTDGEATAVNMMARTADDGKFLCDLFKYSSWSVLGLPDTCGFFTVLNRCSHPAIALSHLSD</sequence>